<gene>
    <name evidence="1" type="ORF">O3303_06425</name>
</gene>
<dbReference type="RefSeq" id="WP_269561239.1">
    <property type="nucleotide sequence ID" value="NZ_CP114767.1"/>
</dbReference>
<sequence>MESASVKVVFHFFNTVLDEDYVESLWAEVVDQKQGLYRLDNVPFFVTSYSLGDIVLAEMEEGQLVVKGLEEESGNTTLQIMLLQADMKSAVQQALEKLGCDWEESHLPGYFSVNVPQTVGYAPIKRYLKQAKKQNIVSFREACLAHSVR</sequence>
<evidence type="ECO:0000313" key="2">
    <source>
        <dbReference type="Proteomes" id="UP001211005"/>
    </source>
</evidence>
<protein>
    <submittedName>
        <fullName evidence="1">DUF4265 domain-containing protein</fullName>
    </submittedName>
</protein>
<reference evidence="1 2" key="1">
    <citation type="submission" date="2022-12" db="EMBL/GenBank/DDBJ databases">
        <title>Hymenobacter canadensis sp. nov. isolated from lake water of the Cambridge Bay, Canada.</title>
        <authorList>
            <person name="Kim W.H."/>
            <person name="Lee Y.M."/>
        </authorList>
    </citation>
    <scope>NUCLEOTIDE SEQUENCE [LARGE SCALE GENOMIC DNA]</scope>
    <source>
        <strain evidence="1 2">PAMC 29467</strain>
    </source>
</reference>
<dbReference type="Pfam" id="PF14085">
    <property type="entry name" value="DUF4265"/>
    <property type="match status" value="1"/>
</dbReference>
<accession>A0ABY7LVB8</accession>
<proteinExistence type="predicted"/>
<organism evidence="1 2">
    <name type="scientific">Hymenobacter canadensis</name>
    <dbReference type="NCBI Taxonomy" id="2999067"/>
    <lineage>
        <taxon>Bacteria</taxon>
        <taxon>Pseudomonadati</taxon>
        <taxon>Bacteroidota</taxon>
        <taxon>Cytophagia</taxon>
        <taxon>Cytophagales</taxon>
        <taxon>Hymenobacteraceae</taxon>
        <taxon>Hymenobacter</taxon>
    </lineage>
</organism>
<keyword evidence="2" id="KW-1185">Reference proteome</keyword>
<evidence type="ECO:0000313" key="1">
    <source>
        <dbReference type="EMBL" id="WBA43195.1"/>
    </source>
</evidence>
<dbReference type="Proteomes" id="UP001211005">
    <property type="component" value="Chromosome"/>
</dbReference>
<dbReference type="InterPro" id="IPR025361">
    <property type="entry name" value="DUF4265"/>
</dbReference>
<name>A0ABY7LVB8_9BACT</name>
<dbReference type="EMBL" id="CP114767">
    <property type="protein sequence ID" value="WBA43195.1"/>
    <property type="molecule type" value="Genomic_DNA"/>
</dbReference>